<dbReference type="PANTHER" id="PTHR21301">
    <property type="entry name" value="REVERSE TRANSCRIPTASE"/>
    <property type="match status" value="1"/>
</dbReference>
<dbReference type="EMBL" id="CM004471">
    <property type="protein sequence ID" value="OCT86394.1"/>
    <property type="molecule type" value="Genomic_DNA"/>
</dbReference>
<proteinExistence type="predicted"/>
<accession>A0A974D695</accession>
<dbReference type="Proteomes" id="UP000694892">
    <property type="component" value="Chromosome 3S"/>
</dbReference>
<reference evidence="3" key="1">
    <citation type="journal article" date="2016" name="Nature">
        <title>Genome evolution in the allotetraploid frog Xenopus laevis.</title>
        <authorList>
            <person name="Session A.M."/>
            <person name="Uno Y."/>
            <person name="Kwon T."/>
            <person name="Chapman J.A."/>
            <person name="Toyoda A."/>
            <person name="Takahashi S."/>
            <person name="Fukui A."/>
            <person name="Hikosaka A."/>
            <person name="Suzuki A."/>
            <person name="Kondo M."/>
            <person name="van Heeringen S.J."/>
            <person name="Quigley I."/>
            <person name="Heinz S."/>
            <person name="Ogino H."/>
            <person name="Ochi H."/>
            <person name="Hellsten U."/>
            <person name="Lyons J.B."/>
            <person name="Simakov O."/>
            <person name="Putnam N."/>
            <person name="Stites J."/>
            <person name="Kuroki Y."/>
            <person name="Tanaka T."/>
            <person name="Michiue T."/>
            <person name="Watanabe M."/>
            <person name="Bogdanovic O."/>
            <person name="Lister R."/>
            <person name="Georgiou G."/>
            <person name="Paranjpe S.S."/>
            <person name="van Kruijsbergen I."/>
            <person name="Shu S."/>
            <person name="Carlson J."/>
            <person name="Kinoshita T."/>
            <person name="Ohta Y."/>
            <person name="Mawaribuchi S."/>
            <person name="Jenkins J."/>
            <person name="Grimwood J."/>
            <person name="Schmutz J."/>
            <person name="Mitros T."/>
            <person name="Mozaffari S.V."/>
            <person name="Suzuki Y."/>
            <person name="Haramoto Y."/>
            <person name="Yamamoto T.S."/>
            <person name="Takagi C."/>
            <person name="Heald R."/>
            <person name="Miller K."/>
            <person name="Haudenschild C."/>
            <person name="Kitzman J."/>
            <person name="Nakayama T."/>
            <person name="Izutsu Y."/>
            <person name="Robert J."/>
            <person name="Fortriede J."/>
            <person name="Burns K."/>
            <person name="Lotay V."/>
            <person name="Karimi K."/>
            <person name="Yasuoka Y."/>
            <person name="Dichmann D.S."/>
            <person name="Flajnik M.F."/>
            <person name="Houston D.W."/>
            <person name="Shendure J."/>
            <person name="DuPasquier L."/>
            <person name="Vize P.D."/>
            <person name="Zorn A.M."/>
            <person name="Ito M."/>
            <person name="Marcotte E.M."/>
            <person name="Wallingford J.B."/>
            <person name="Ito Y."/>
            <person name="Asashima M."/>
            <person name="Ueno N."/>
            <person name="Matsuda Y."/>
            <person name="Veenstra G.J."/>
            <person name="Fujiyama A."/>
            <person name="Harland R.M."/>
            <person name="Taira M."/>
            <person name="Rokhsar D.S."/>
        </authorList>
    </citation>
    <scope>NUCLEOTIDE SEQUENCE [LARGE SCALE GENOMIC DNA]</scope>
    <source>
        <strain evidence="3">J</strain>
    </source>
</reference>
<dbReference type="AlphaFoldDB" id="A0A974D695"/>
<protein>
    <recommendedName>
        <fullName evidence="1">Helix-turn-helix domain-containing protein</fullName>
    </recommendedName>
</protein>
<evidence type="ECO:0000313" key="3">
    <source>
        <dbReference type="Proteomes" id="UP000694892"/>
    </source>
</evidence>
<dbReference type="Pfam" id="PF26215">
    <property type="entry name" value="HTH_animal"/>
    <property type="match status" value="1"/>
</dbReference>
<evidence type="ECO:0000259" key="1">
    <source>
        <dbReference type="Pfam" id="PF26215"/>
    </source>
</evidence>
<name>A0A974D695_XENLA</name>
<dbReference type="PANTHER" id="PTHR21301:SF13">
    <property type="match status" value="1"/>
</dbReference>
<gene>
    <name evidence="2" type="ORF">XELAEV_18020076mg</name>
</gene>
<dbReference type="InterPro" id="IPR058912">
    <property type="entry name" value="HTH_animal"/>
</dbReference>
<organism evidence="2 3">
    <name type="scientific">Xenopus laevis</name>
    <name type="common">African clawed frog</name>
    <dbReference type="NCBI Taxonomy" id="8355"/>
    <lineage>
        <taxon>Eukaryota</taxon>
        <taxon>Metazoa</taxon>
        <taxon>Chordata</taxon>
        <taxon>Craniata</taxon>
        <taxon>Vertebrata</taxon>
        <taxon>Euteleostomi</taxon>
        <taxon>Amphibia</taxon>
        <taxon>Batrachia</taxon>
        <taxon>Anura</taxon>
        <taxon>Pipoidea</taxon>
        <taxon>Pipidae</taxon>
        <taxon>Xenopodinae</taxon>
        <taxon>Xenopus</taxon>
        <taxon>Xenopus</taxon>
    </lineage>
</organism>
<sequence>MTCVYSCAPLWLNAKKTERRGAQVRTPLRGTAMGITCAPSYANIFLGWWENNLVFSEDLLEYTQHIPLWLRYIDDIVLIWTSTSHKCYEFVAKLNINHINLKIHNNNLVTSVYRKETATNSLLHANSQHPKNTISGIPVGQYLRIRRLCSTIEEYKIEAKKLCTTTVKSREIRHIVSKHWHILQQDTTLNQAIGDQPLITFRQSRNLRDSLTHSHYVPPASSTWLSNRIKGCHKCGKCVACPFIKRMYSFIRKTDNCEHHIKDFINCNTEGVIYMLRCECGMDYIGKTIRQLKWRVMEHVGDVRNKRNTSVANHINEIHAGDTKVMHFMGIEKINHTTRVGDLDKKLLCKEAEWIYSMKSRAPLGLNEGFTFLPDIHYPELLIPLYNTIYIGSLIK</sequence>
<evidence type="ECO:0000313" key="2">
    <source>
        <dbReference type="EMBL" id="OCT86394.1"/>
    </source>
</evidence>
<feature type="domain" description="Helix-turn-helix" evidence="1">
    <location>
        <begin position="122"/>
        <end position="164"/>
    </location>
</feature>